<keyword evidence="3 5" id="KW-0479">Metal-binding</keyword>
<evidence type="ECO:0000256" key="1">
    <source>
        <dbReference type="ARBA" id="ARBA00010617"/>
    </source>
</evidence>
<keyword evidence="2 5" id="KW-0349">Heme</keyword>
<organism evidence="8 9">
    <name type="scientific">Eleusine coracana subsp. coracana</name>
    <dbReference type="NCBI Taxonomy" id="191504"/>
    <lineage>
        <taxon>Eukaryota</taxon>
        <taxon>Viridiplantae</taxon>
        <taxon>Streptophyta</taxon>
        <taxon>Embryophyta</taxon>
        <taxon>Tracheophyta</taxon>
        <taxon>Spermatophyta</taxon>
        <taxon>Magnoliopsida</taxon>
        <taxon>Liliopsida</taxon>
        <taxon>Poales</taxon>
        <taxon>Poaceae</taxon>
        <taxon>PACMAD clade</taxon>
        <taxon>Chloridoideae</taxon>
        <taxon>Cynodonteae</taxon>
        <taxon>Eleusininae</taxon>
        <taxon>Eleusine</taxon>
    </lineage>
</organism>
<evidence type="ECO:0000256" key="4">
    <source>
        <dbReference type="ARBA" id="ARBA00023004"/>
    </source>
</evidence>
<keyword evidence="4 5" id="KW-0408">Iron</keyword>
<dbReference type="InterPro" id="IPR036396">
    <property type="entry name" value="Cyt_P450_sf"/>
</dbReference>
<feature type="binding site" description="axial binding residue" evidence="5">
    <location>
        <position position="499"/>
    </location>
    <ligand>
        <name>heme</name>
        <dbReference type="ChEBI" id="CHEBI:30413"/>
    </ligand>
    <ligandPart>
        <name>Fe</name>
        <dbReference type="ChEBI" id="CHEBI:18248"/>
    </ligandPart>
</feature>
<keyword evidence="7" id="KW-0812">Transmembrane</keyword>
<feature type="transmembrane region" description="Helical" evidence="7">
    <location>
        <begin position="190"/>
        <end position="211"/>
    </location>
</feature>
<dbReference type="PROSITE" id="PS00086">
    <property type="entry name" value="CYTOCHROME_P450"/>
    <property type="match status" value="1"/>
</dbReference>
<keyword evidence="7" id="KW-0472">Membrane</keyword>
<dbReference type="GO" id="GO:0020037">
    <property type="term" value="F:heme binding"/>
    <property type="evidence" value="ECO:0007669"/>
    <property type="project" value="InterPro"/>
</dbReference>
<dbReference type="Pfam" id="PF00067">
    <property type="entry name" value="p450"/>
    <property type="match status" value="1"/>
</dbReference>
<reference evidence="8" key="2">
    <citation type="submission" date="2021-12" db="EMBL/GenBank/DDBJ databases">
        <title>Resequencing data analysis of finger millet.</title>
        <authorList>
            <person name="Hatakeyama M."/>
            <person name="Aluri S."/>
            <person name="Balachadran M.T."/>
            <person name="Sivarajan S.R."/>
            <person name="Poveda L."/>
            <person name="Shimizu-Inatsugi R."/>
            <person name="Schlapbach R."/>
            <person name="Sreeman S.M."/>
            <person name="Shimizu K.K."/>
        </authorList>
    </citation>
    <scope>NUCLEOTIDE SEQUENCE</scope>
</reference>
<evidence type="ECO:0000313" key="9">
    <source>
        <dbReference type="Proteomes" id="UP001054889"/>
    </source>
</evidence>
<keyword evidence="9" id="KW-1185">Reference proteome</keyword>
<dbReference type="InterPro" id="IPR002403">
    <property type="entry name" value="Cyt_P450_E_grp-IV"/>
</dbReference>
<evidence type="ECO:0000256" key="7">
    <source>
        <dbReference type="SAM" id="Phobius"/>
    </source>
</evidence>
<dbReference type="GO" id="GO:0004497">
    <property type="term" value="F:monooxygenase activity"/>
    <property type="evidence" value="ECO:0007669"/>
    <property type="project" value="UniProtKB-KW"/>
</dbReference>
<dbReference type="GO" id="GO:0005506">
    <property type="term" value="F:iron ion binding"/>
    <property type="evidence" value="ECO:0007669"/>
    <property type="project" value="InterPro"/>
</dbReference>
<dbReference type="PANTHER" id="PTHR24304:SF2">
    <property type="entry name" value="24-HYDROXYCHOLESTEROL 7-ALPHA-HYDROXYLASE"/>
    <property type="match status" value="1"/>
</dbReference>
<dbReference type="PRINTS" id="PR00465">
    <property type="entry name" value="EP450IV"/>
</dbReference>
<protein>
    <submittedName>
        <fullName evidence="8">Uncharacterized protein</fullName>
    </submittedName>
</protein>
<dbReference type="PANTHER" id="PTHR24304">
    <property type="entry name" value="CYTOCHROME P450 FAMILY 7"/>
    <property type="match status" value="1"/>
</dbReference>
<proteinExistence type="inferred from homology"/>
<dbReference type="InterPro" id="IPR017972">
    <property type="entry name" value="Cyt_P450_CS"/>
</dbReference>
<evidence type="ECO:0000313" key="8">
    <source>
        <dbReference type="EMBL" id="GJN04569.1"/>
    </source>
</evidence>
<dbReference type="CDD" id="cd11042">
    <property type="entry name" value="CYP51-like"/>
    <property type="match status" value="1"/>
</dbReference>
<dbReference type="Gene3D" id="1.10.630.10">
    <property type="entry name" value="Cytochrome P450"/>
    <property type="match status" value="2"/>
</dbReference>
<sequence>MESVSTNSISTDMTNFAIWFTIALVFVAVVILRAAPTRTIPDPKGNRPQPPAVTGGSIIGLLHTLCTKGLRAMVHDQYTKLGSAFTVSFVGMKVTFLIGPEVSGHFYQGLDSEVSHGKLIEFTVPMIGKEVGYGVDATTRYEQNRFYYDALKPSKLRTHVGPMLKEVEYYGFVRCRECIMPCMIISMLAYIYRLVYYILVVTGVLFSFFSYDHYVYRAMHSLQDYFAKWGQQGKVNLKKELDHLLMLISGRCLLGKEVREKMFEEVFTLFYELTDNGMGLSSVIFPYAPLPANRRRDTVRAKLSAIFTEIVRSRKSSGRAEDDVLQNLIDSKYGDGRSTTEAEVVGLIISLLFAGKHTSTIASTWTGARLLSNPSYLTAAIEEQKQLVRKYSDYLDYGFFHEMDVLHRCIKEALRVHPPVPWFSRKVHKNFTVRTKEGQEYEIPSGHTIVSPVLFNSYLPHIYKDPDVYDPDRFGPGRQEDKAGGKFSYTAFSGGRHACVGESYAYMQIKVIWSHLLRNFELKLETPFPETNWNKIVPEPKGEVTVSYKRRLLPIQ</sequence>
<keyword evidence="6" id="KW-0560">Oxidoreductase</keyword>
<dbReference type="PRINTS" id="PR00385">
    <property type="entry name" value="P450"/>
</dbReference>
<dbReference type="InterPro" id="IPR001128">
    <property type="entry name" value="Cyt_P450"/>
</dbReference>
<name>A0AAV5D1S2_ELECO</name>
<keyword evidence="6" id="KW-0503">Monooxygenase</keyword>
<gene>
    <name evidence="8" type="primary">ga22130</name>
    <name evidence="8" type="ORF">PR202_ga22130</name>
</gene>
<dbReference type="InterPro" id="IPR050529">
    <property type="entry name" value="CYP450_sterol_14alpha_dmase"/>
</dbReference>
<reference evidence="8" key="1">
    <citation type="journal article" date="2018" name="DNA Res.">
        <title>Multiple hybrid de novo genome assembly of finger millet, an orphan allotetraploid crop.</title>
        <authorList>
            <person name="Hatakeyama M."/>
            <person name="Aluri S."/>
            <person name="Balachadran M.T."/>
            <person name="Sivarajan S.R."/>
            <person name="Patrignani A."/>
            <person name="Gruter S."/>
            <person name="Poveda L."/>
            <person name="Shimizu-Inatsugi R."/>
            <person name="Baeten J."/>
            <person name="Francoijs K.J."/>
            <person name="Nataraja K.N."/>
            <person name="Reddy Y.A.N."/>
            <person name="Phadnis S."/>
            <person name="Ravikumar R.L."/>
            <person name="Schlapbach R."/>
            <person name="Sreeman S.M."/>
            <person name="Shimizu K.K."/>
        </authorList>
    </citation>
    <scope>NUCLEOTIDE SEQUENCE</scope>
</reference>
<accession>A0AAV5D1S2</accession>
<dbReference type="GO" id="GO:0016705">
    <property type="term" value="F:oxidoreductase activity, acting on paired donors, with incorporation or reduction of molecular oxygen"/>
    <property type="evidence" value="ECO:0007669"/>
    <property type="project" value="InterPro"/>
</dbReference>
<dbReference type="AlphaFoldDB" id="A0AAV5D1S2"/>
<comment type="caution">
    <text evidence="8">The sequence shown here is derived from an EMBL/GenBank/DDBJ whole genome shotgun (WGS) entry which is preliminary data.</text>
</comment>
<feature type="transmembrane region" description="Helical" evidence="7">
    <location>
        <begin position="16"/>
        <end position="35"/>
    </location>
</feature>
<evidence type="ECO:0000256" key="5">
    <source>
        <dbReference type="PIRSR" id="PIRSR602403-1"/>
    </source>
</evidence>
<evidence type="ECO:0000256" key="6">
    <source>
        <dbReference type="RuleBase" id="RU000461"/>
    </source>
</evidence>
<dbReference type="EMBL" id="BQKI01000011">
    <property type="protein sequence ID" value="GJN04569.1"/>
    <property type="molecule type" value="Genomic_DNA"/>
</dbReference>
<dbReference type="Proteomes" id="UP001054889">
    <property type="component" value="Unassembled WGS sequence"/>
</dbReference>
<comment type="similarity">
    <text evidence="1 6">Belongs to the cytochrome P450 family.</text>
</comment>
<dbReference type="SUPFAM" id="SSF48264">
    <property type="entry name" value="Cytochrome P450"/>
    <property type="match status" value="2"/>
</dbReference>
<evidence type="ECO:0000256" key="2">
    <source>
        <dbReference type="ARBA" id="ARBA00022617"/>
    </source>
</evidence>
<evidence type="ECO:0000256" key="3">
    <source>
        <dbReference type="ARBA" id="ARBA00022723"/>
    </source>
</evidence>
<keyword evidence="7" id="KW-1133">Transmembrane helix</keyword>
<comment type="cofactor">
    <cofactor evidence="5">
        <name>heme</name>
        <dbReference type="ChEBI" id="CHEBI:30413"/>
    </cofactor>
</comment>